<dbReference type="Pfam" id="PF00005">
    <property type="entry name" value="ABC_tran"/>
    <property type="match status" value="2"/>
</dbReference>
<dbReference type="PANTHER" id="PTHR43790:SF4">
    <property type="entry name" value="GUANOSINE IMPORT ATP-BINDING PROTEIN NUPO"/>
    <property type="match status" value="1"/>
</dbReference>
<dbReference type="CDD" id="cd03216">
    <property type="entry name" value="ABC_Carb_Monos_I"/>
    <property type="match status" value="1"/>
</dbReference>
<dbReference type="PROSITE" id="PS50893">
    <property type="entry name" value="ABC_TRANSPORTER_2"/>
    <property type="match status" value="2"/>
</dbReference>
<evidence type="ECO:0000313" key="4">
    <source>
        <dbReference type="EMBL" id="MDY0871070.1"/>
    </source>
</evidence>
<dbReference type="Proteomes" id="UP001271769">
    <property type="component" value="Unassembled WGS sequence"/>
</dbReference>
<sequence length="513" mass="54125">MARQSLLSLSGIVKQFPGCLANDHVDLAIRPGEIHALLGENGAGKSTLVKIIYGVQQPDAGEIVWQGTPTVIGSPSVARDLGIGMVFQHFSLFEALTVAENIALGINDKKLRKDLTTRIVEVSEAYGLPLDPNRAVHDLSVGERQRIEIVRCLLQKPKLLIMDEPTSVLTPQEVEKLFATLRRLASEGCAILYISHKLDEIRALCEKATIMRLGKVVAECDPRQESAKHLAELMIGMSLKAPIHGRQADEGAATRLEVRDLSVKSDQQFGTDLKGISFAVKAGEILGIGGIAGNGQNELMAALSGETLAPAPDVISLDGVAVGKLGPDGRRASGGCFVPEERNGHGAVRDMTLAENALLSGYRRRGLVQIGVIDDSRTTSFAGEVIKGFDVRTTGPKAEARSLSGGNLQKFIVGREILQKPALLVVAQPTWGVDAGAASAIHQALLDLAAQGAAIVIISQDLDEIMTIADRIAVIAGGRLSPAMPVASATVEEIGRLMGGIPMAAGAEAVDAA</sequence>
<proteinExistence type="predicted"/>
<keyword evidence="5" id="KW-1185">Reference proteome</keyword>
<dbReference type="CDD" id="cd03215">
    <property type="entry name" value="ABC_Carb_Monos_II"/>
    <property type="match status" value="1"/>
</dbReference>
<dbReference type="InterPro" id="IPR027417">
    <property type="entry name" value="P-loop_NTPase"/>
</dbReference>
<reference evidence="4 5" key="1">
    <citation type="journal article" date="2013" name="Antonie Van Leeuwenhoek">
        <title>Dongia rigui sp. nov., isolated from freshwater of a large wetland in Korea.</title>
        <authorList>
            <person name="Baik K.S."/>
            <person name="Hwang Y.M."/>
            <person name="Choi J.S."/>
            <person name="Kwon J."/>
            <person name="Seong C.N."/>
        </authorList>
    </citation>
    <scope>NUCLEOTIDE SEQUENCE [LARGE SCALE GENOMIC DNA]</scope>
    <source>
        <strain evidence="4 5">04SU4-P</strain>
    </source>
</reference>
<dbReference type="GO" id="GO:0005524">
    <property type="term" value="F:ATP binding"/>
    <property type="evidence" value="ECO:0007669"/>
    <property type="project" value="UniProtKB-KW"/>
</dbReference>
<dbReference type="SMART" id="SM00382">
    <property type="entry name" value="AAA"/>
    <property type="match status" value="1"/>
</dbReference>
<feature type="domain" description="ABC transporter" evidence="3">
    <location>
        <begin position="256"/>
        <end position="502"/>
    </location>
</feature>
<accession>A0ABU5DVV3</accession>
<dbReference type="InterPro" id="IPR003439">
    <property type="entry name" value="ABC_transporter-like_ATP-bd"/>
</dbReference>
<dbReference type="PANTHER" id="PTHR43790">
    <property type="entry name" value="CARBOHYDRATE TRANSPORT ATP-BINDING PROTEIN MG119-RELATED"/>
    <property type="match status" value="1"/>
</dbReference>
<feature type="domain" description="ABC transporter" evidence="3">
    <location>
        <begin position="7"/>
        <end position="238"/>
    </location>
</feature>
<protein>
    <submittedName>
        <fullName evidence="4">ABC transporter ATP-binding protein</fullName>
    </submittedName>
</protein>
<organism evidence="4 5">
    <name type="scientific">Dongia rigui</name>
    <dbReference type="NCBI Taxonomy" id="940149"/>
    <lineage>
        <taxon>Bacteria</taxon>
        <taxon>Pseudomonadati</taxon>
        <taxon>Pseudomonadota</taxon>
        <taxon>Alphaproteobacteria</taxon>
        <taxon>Rhodospirillales</taxon>
        <taxon>Dongiaceae</taxon>
        <taxon>Dongia</taxon>
    </lineage>
</organism>
<evidence type="ECO:0000256" key="1">
    <source>
        <dbReference type="ARBA" id="ARBA00022741"/>
    </source>
</evidence>
<evidence type="ECO:0000259" key="3">
    <source>
        <dbReference type="PROSITE" id="PS50893"/>
    </source>
</evidence>
<dbReference type="PROSITE" id="PS00211">
    <property type="entry name" value="ABC_TRANSPORTER_1"/>
    <property type="match status" value="2"/>
</dbReference>
<name>A0ABU5DVV3_9PROT</name>
<dbReference type="InterPro" id="IPR017871">
    <property type="entry name" value="ABC_transporter-like_CS"/>
</dbReference>
<keyword evidence="1" id="KW-0547">Nucleotide-binding</keyword>
<evidence type="ECO:0000256" key="2">
    <source>
        <dbReference type="ARBA" id="ARBA00022840"/>
    </source>
</evidence>
<evidence type="ECO:0000313" key="5">
    <source>
        <dbReference type="Proteomes" id="UP001271769"/>
    </source>
</evidence>
<dbReference type="InterPro" id="IPR050107">
    <property type="entry name" value="ABC_carbohydrate_import_ATPase"/>
</dbReference>
<dbReference type="Gene3D" id="3.40.50.300">
    <property type="entry name" value="P-loop containing nucleotide triphosphate hydrolases"/>
    <property type="match status" value="2"/>
</dbReference>
<dbReference type="EMBL" id="JAXCLX010000001">
    <property type="protein sequence ID" value="MDY0871070.1"/>
    <property type="molecule type" value="Genomic_DNA"/>
</dbReference>
<comment type="caution">
    <text evidence="4">The sequence shown here is derived from an EMBL/GenBank/DDBJ whole genome shotgun (WGS) entry which is preliminary data.</text>
</comment>
<dbReference type="SUPFAM" id="SSF52540">
    <property type="entry name" value="P-loop containing nucleoside triphosphate hydrolases"/>
    <property type="match status" value="2"/>
</dbReference>
<dbReference type="InterPro" id="IPR003593">
    <property type="entry name" value="AAA+_ATPase"/>
</dbReference>
<keyword evidence="2 4" id="KW-0067">ATP-binding</keyword>
<gene>
    <name evidence="4" type="ORF">SMD31_04025</name>
</gene>